<keyword evidence="1" id="KW-0472">Membrane</keyword>
<keyword evidence="4" id="KW-1185">Reference proteome</keyword>
<sequence length="335" mass="37518">MEYEQDNRMEYGQGGSVEEQKADVVPEIDSGREGRKTFGRIGFAFAIFMGVTIAAQAGFSALFYLGAIPPQFATANTSVLISMAAMYLVAFPVFWWLMKQIPVVEHAERQKWSFGSLAVTFLICMAAIYIGNIIGQLLMFLVSLITGEPMVNNLQDLILNMDIPVLFLFTVIVAPVMEEMMYRKLLIDRIRQYGEGLAVVISGILFGLAHGNFYQFFYAFALGAIFAYIYIRSGNIRYTMIFHMIINFLGGIFPTLLLRLMKTQLIIGSMLTVTFGLFVIGFLVVGTTLFIMNRKNIVLYPGSRNIPKGKRFRSSVVNVGMILYGIICLVMFAMG</sequence>
<dbReference type="GO" id="GO:0004175">
    <property type="term" value="F:endopeptidase activity"/>
    <property type="evidence" value="ECO:0007669"/>
    <property type="project" value="UniProtKB-ARBA"/>
</dbReference>
<name>G5IDY7_9FIRM</name>
<feature type="transmembrane region" description="Helical" evidence="1">
    <location>
        <begin position="41"/>
        <end position="67"/>
    </location>
</feature>
<organism evidence="3 4">
    <name type="scientific">Hungatella hathewayi WAL-18680</name>
    <dbReference type="NCBI Taxonomy" id="742737"/>
    <lineage>
        <taxon>Bacteria</taxon>
        <taxon>Bacillati</taxon>
        <taxon>Bacillota</taxon>
        <taxon>Clostridia</taxon>
        <taxon>Lachnospirales</taxon>
        <taxon>Lachnospiraceae</taxon>
        <taxon>Hungatella</taxon>
    </lineage>
</organism>
<protein>
    <recommendedName>
        <fullName evidence="2">CAAX prenyl protease 2/Lysostaphin resistance protein A-like domain-containing protein</fullName>
    </recommendedName>
</protein>
<comment type="caution">
    <text evidence="3">The sequence shown here is derived from an EMBL/GenBank/DDBJ whole genome shotgun (WGS) entry which is preliminary data.</text>
</comment>
<dbReference type="PANTHER" id="PTHR36435">
    <property type="entry name" value="SLR1288 PROTEIN"/>
    <property type="match status" value="1"/>
</dbReference>
<dbReference type="InterPro" id="IPR003675">
    <property type="entry name" value="Rce1/LyrA-like_dom"/>
</dbReference>
<dbReference type="HOGENOM" id="CLU_053096_0_0_9"/>
<dbReference type="RefSeq" id="WP_006779697.1">
    <property type="nucleotide sequence ID" value="NZ_CP040506.1"/>
</dbReference>
<dbReference type="EMBL" id="ADLN01000027">
    <property type="protein sequence ID" value="EHI60325.1"/>
    <property type="molecule type" value="Genomic_DNA"/>
</dbReference>
<evidence type="ECO:0000313" key="4">
    <source>
        <dbReference type="Proteomes" id="UP000005384"/>
    </source>
</evidence>
<dbReference type="OrthoDB" id="2035856at2"/>
<dbReference type="PANTHER" id="PTHR36435:SF1">
    <property type="entry name" value="CAAX AMINO TERMINAL PROTEASE FAMILY PROTEIN"/>
    <property type="match status" value="1"/>
</dbReference>
<feature type="transmembrane region" description="Helical" evidence="1">
    <location>
        <begin position="190"/>
        <end position="209"/>
    </location>
</feature>
<feature type="transmembrane region" description="Helical" evidence="1">
    <location>
        <begin position="312"/>
        <end position="334"/>
    </location>
</feature>
<keyword evidence="1" id="KW-1133">Transmembrane helix</keyword>
<feature type="transmembrane region" description="Helical" evidence="1">
    <location>
        <begin position="79"/>
        <end position="98"/>
    </location>
</feature>
<dbReference type="Proteomes" id="UP000005384">
    <property type="component" value="Unassembled WGS sequence"/>
</dbReference>
<evidence type="ECO:0000313" key="3">
    <source>
        <dbReference type="EMBL" id="EHI60325.1"/>
    </source>
</evidence>
<evidence type="ECO:0000259" key="2">
    <source>
        <dbReference type="Pfam" id="PF02517"/>
    </source>
</evidence>
<feature type="domain" description="CAAX prenyl protease 2/Lysostaphin resistance protein A-like" evidence="2">
    <location>
        <begin position="164"/>
        <end position="249"/>
    </location>
</feature>
<feature type="transmembrane region" description="Helical" evidence="1">
    <location>
        <begin position="215"/>
        <end position="231"/>
    </location>
</feature>
<accession>G5IDY7</accession>
<gene>
    <name evidence="3" type="ORF">HMPREF9473_01714</name>
</gene>
<reference evidence="3 4" key="1">
    <citation type="submission" date="2011-08" db="EMBL/GenBank/DDBJ databases">
        <title>The Genome Sequence of Clostridium hathewayi WAL-18680.</title>
        <authorList>
            <consortium name="The Broad Institute Genome Sequencing Platform"/>
            <person name="Earl A."/>
            <person name="Ward D."/>
            <person name="Feldgarden M."/>
            <person name="Gevers D."/>
            <person name="Finegold S.M."/>
            <person name="Summanen P.H."/>
            <person name="Molitoris D.R."/>
            <person name="Song M."/>
            <person name="Daigneault M."/>
            <person name="Allen-Vercoe E."/>
            <person name="Young S.K."/>
            <person name="Zeng Q."/>
            <person name="Gargeya S."/>
            <person name="Fitzgerald M."/>
            <person name="Haas B."/>
            <person name="Abouelleil A."/>
            <person name="Alvarado L."/>
            <person name="Arachchi H.M."/>
            <person name="Berlin A."/>
            <person name="Brown A."/>
            <person name="Chapman S.B."/>
            <person name="Chen Z."/>
            <person name="Dunbar C."/>
            <person name="Freedman E."/>
            <person name="Gearin G."/>
            <person name="Gellesch M."/>
            <person name="Goldberg J."/>
            <person name="Griggs A."/>
            <person name="Gujja S."/>
            <person name="Heiman D."/>
            <person name="Howarth C."/>
            <person name="Larson L."/>
            <person name="Lui A."/>
            <person name="MacDonald P.J.P."/>
            <person name="Montmayeur A."/>
            <person name="Murphy C."/>
            <person name="Neiman D."/>
            <person name="Pearson M."/>
            <person name="Priest M."/>
            <person name="Roberts A."/>
            <person name="Saif S."/>
            <person name="Shea T."/>
            <person name="Shenoy N."/>
            <person name="Sisk P."/>
            <person name="Stolte C."/>
            <person name="Sykes S."/>
            <person name="Wortman J."/>
            <person name="Nusbaum C."/>
            <person name="Birren B."/>
        </authorList>
    </citation>
    <scope>NUCLEOTIDE SEQUENCE [LARGE SCALE GENOMIC DNA]</scope>
    <source>
        <strain evidence="3 4">WAL-18680</strain>
    </source>
</reference>
<proteinExistence type="predicted"/>
<feature type="transmembrane region" description="Helical" evidence="1">
    <location>
        <begin position="157"/>
        <end position="178"/>
    </location>
</feature>
<feature type="transmembrane region" description="Helical" evidence="1">
    <location>
        <begin position="238"/>
        <end position="260"/>
    </location>
</feature>
<dbReference type="PATRIC" id="fig|742737.3.peg.1739"/>
<dbReference type="GO" id="GO:0080120">
    <property type="term" value="P:CAAX-box protein maturation"/>
    <property type="evidence" value="ECO:0007669"/>
    <property type="project" value="UniProtKB-ARBA"/>
</dbReference>
<feature type="transmembrane region" description="Helical" evidence="1">
    <location>
        <begin position="266"/>
        <end position="291"/>
    </location>
</feature>
<dbReference type="AlphaFoldDB" id="G5IDY7"/>
<keyword evidence="1" id="KW-0812">Transmembrane</keyword>
<dbReference type="InterPro" id="IPR052710">
    <property type="entry name" value="CAAX_protease"/>
</dbReference>
<evidence type="ECO:0000256" key="1">
    <source>
        <dbReference type="SAM" id="Phobius"/>
    </source>
</evidence>
<dbReference type="Pfam" id="PF02517">
    <property type="entry name" value="Rce1-like"/>
    <property type="match status" value="1"/>
</dbReference>
<feature type="transmembrane region" description="Helical" evidence="1">
    <location>
        <begin position="119"/>
        <end position="145"/>
    </location>
</feature>